<evidence type="ECO:0000313" key="2">
    <source>
        <dbReference type="EMBL" id="CAE07910.1"/>
    </source>
</evidence>
<feature type="domain" description="DUF7441" evidence="1">
    <location>
        <begin position="2"/>
        <end position="58"/>
    </location>
</feature>
<reference evidence="2 3" key="1">
    <citation type="journal article" date="2003" name="Nature">
        <title>The genome of a motile marine Synechococcus.</title>
        <authorList>
            <person name="Palenik B."/>
            <person name="Brahamsha B."/>
            <person name="Larimer F."/>
            <person name="Land M."/>
            <person name="Hauser L."/>
            <person name="Chain P."/>
            <person name="Lamerdin J."/>
            <person name="Regala W."/>
            <person name="Allen E.A."/>
            <person name="McCarren J."/>
            <person name="Paulsen I."/>
            <person name="Dufresne A."/>
            <person name="Partensky F."/>
            <person name="Webb E."/>
            <person name="Waterbury J."/>
        </authorList>
    </citation>
    <scope>NUCLEOTIDE SEQUENCE [LARGE SCALE GENOMIC DNA]</scope>
    <source>
        <strain evidence="2 3">WH8102</strain>
    </source>
</reference>
<dbReference type="AlphaFoldDB" id="Q7U6E3"/>
<dbReference type="InterPro" id="IPR055864">
    <property type="entry name" value="DUF7441"/>
</dbReference>
<dbReference type="RefSeq" id="WP_011128259.1">
    <property type="nucleotide sequence ID" value="NC_005070.1"/>
</dbReference>
<name>Q7U6E3_PARMW</name>
<organism evidence="2 3">
    <name type="scientific">Parasynechococcus marenigrum (strain WH8102)</name>
    <dbReference type="NCBI Taxonomy" id="84588"/>
    <lineage>
        <taxon>Bacteria</taxon>
        <taxon>Bacillati</taxon>
        <taxon>Cyanobacteriota</taxon>
        <taxon>Cyanophyceae</taxon>
        <taxon>Synechococcales</taxon>
        <taxon>Prochlorococcaceae</taxon>
        <taxon>Parasynechococcus</taxon>
        <taxon>Parasynechococcus marenigrum</taxon>
    </lineage>
</organism>
<dbReference type="eggNOG" id="ENOG5030SUW">
    <property type="taxonomic scope" value="Bacteria"/>
</dbReference>
<sequence>MKSFEDTDPRPYDRHRYRVQFRDGSFKDTGSYAEATDLWYSSRIKPRVIEVLPATKPSRPRGGFG</sequence>
<dbReference type="Proteomes" id="UP000001422">
    <property type="component" value="Chromosome"/>
</dbReference>
<dbReference type="STRING" id="84588.SYNW1395"/>
<gene>
    <name evidence="2" type="ordered locus">SYNW1395</name>
</gene>
<protein>
    <recommendedName>
        <fullName evidence="1">DUF7441 domain-containing protein</fullName>
    </recommendedName>
</protein>
<accession>Q7U6E3</accession>
<keyword evidence="3" id="KW-1185">Reference proteome</keyword>
<evidence type="ECO:0000313" key="3">
    <source>
        <dbReference type="Proteomes" id="UP000001422"/>
    </source>
</evidence>
<dbReference type="KEGG" id="syw:SYNW1395"/>
<proteinExistence type="predicted"/>
<dbReference type="HOGENOM" id="CLU_2884314_0_0_3"/>
<dbReference type="Pfam" id="PF24225">
    <property type="entry name" value="DUF7441"/>
    <property type="match status" value="1"/>
</dbReference>
<dbReference type="EMBL" id="BX569692">
    <property type="protein sequence ID" value="CAE07910.1"/>
    <property type="molecule type" value="Genomic_DNA"/>
</dbReference>
<evidence type="ECO:0000259" key="1">
    <source>
        <dbReference type="Pfam" id="PF24225"/>
    </source>
</evidence>